<evidence type="ECO:0008006" key="4">
    <source>
        <dbReference type="Google" id="ProtNLM"/>
    </source>
</evidence>
<dbReference type="EMBL" id="BJYG01000003">
    <property type="protein sequence ID" value="GEN62213.1"/>
    <property type="molecule type" value="Genomic_DNA"/>
</dbReference>
<dbReference type="PANTHER" id="PTHR33361:SF15">
    <property type="entry name" value="DUF885 FAMILY LIPOPROTEIN"/>
    <property type="match status" value="1"/>
</dbReference>
<sequence length="585" mass="65016">MPRSRHIVPDMTTRTRTGNRRLLLALVTATAIATTSARAAPVPTLDALEKAHFEADWTASPVTSTLLGIHNRDDLLDDLSAAAIATQTTRLHREREALAALDVSALPPRRQNDRDILVADINRELIENEQVQSFRHNPDTYISLATNALYSLIDRDFAPLPLRMKDVISRENQIPAMLATGEKQLDQVPAIFLEISKEDLEGAIVFVRDNVPAAFASVKNRELQARLTASTHSTLTALKKFRTTISALTPGGTFVLGPDIIRAMLAADLVDEPLETVIEAGRKQLRKDQADFDRTARLINPAHPDQALAEVRRDHVAADALNQLVRDQLTDAQSFVTSRHIVTLPNTTLPVVTDTPGFERSLITAATDWPGPFETKATTSFYYVTPIDPKLSPAKAEESLEDDNTPSMLNITVHEAMPGHFVQGLYLRASPDWSLTRKGGASYATTEGWAHYTEQMMIEQGFHAGDTRLHLAQLQDALLRDCRFLVSFGMHTRNMTLADATKMMQRECFQSSVMAYKEARRGTADPGYYSYLLGKLMILHLRKDMQTTQGKAFSLEKFHDTLLGSGLVPMKIIRREMTGKDAPML</sequence>
<proteinExistence type="predicted"/>
<comment type="caution">
    <text evidence="2">The sequence shown here is derived from an EMBL/GenBank/DDBJ whole genome shotgun (WGS) entry which is preliminary data.</text>
</comment>
<protein>
    <recommendedName>
        <fullName evidence="4">Tat pathway signal protein</fullName>
    </recommendedName>
</protein>
<dbReference type="AlphaFoldDB" id="A0A511XGY4"/>
<dbReference type="RefSeq" id="WP_146885558.1">
    <property type="nucleotide sequence ID" value="NZ_WOTA01000006.1"/>
</dbReference>
<dbReference type="PANTHER" id="PTHR33361">
    <property type="entry name" value="GLR0591 PROTEIN"/>
    <property type="match status" value="1"/>
</dbReference>
<feature type="signal peptide" evidence="1">
    <location>
        <begin position="1"/>
        <end position="39"/>
    </location>
</feature>
<gene>
    <name evidence="2" type="ORF">AOE01nite_04370</name>
</gene>
<feature type="chain" id="PRO_5021988216" description="Tat pathway signal protein" evidence="1">
    <location>
        <begin position="40"/>
        <end position="585"/>
    </location>
</feature>
<dbReference type="Pfam" id="PF05960">
    <property type="entry name" value="DUF885"/>
    <property type="match status" value="1"/>
</dbReference>
<evidence type="ECO:0000313" key="2">
    <source>
        <dbReference type="EMBL" id="GEN62213.1"/>
    </source>
</evidence>
<keyword evidence="3" id="KW-1185">Reference proteome</keyword>
<keyword evidence="1" id="KW-0732">Signal</keyword>
<dbReference type="OrthoDB" id="9763405at2"/>
<dbReference type="Proteomes" id="UP000321746">
    <property type="component" value="Unassembled WGS sequence"/>
</dbReference>
<evidence type="ECO:0000256" key="1">
    <source>
        <dbReference type="SAM" id="SignalP"/>
    </source>
</evidence>
<reference evidence="2 3" key="1">
    <citation type="submission" date="2019-07" db="EMBL/GenBank/DDBJ databases">
        <title>Whole genome shotgun sequence of Acetobacter oeni NBRC 105207.</title>
        <authorList>
            <person name="Hosoyama A."/>
            <person name="Uohara A."/>
            <person name="Ohji S."/>
            <person name="Ichikawa N."/>
        </authorList>
    </citation>
    <scope>NUCLEOTIDE SEQUENCE [LARGE SCALE GENOMIC DNA]</scope>
    <source>
        <strain evidence="2 3">NBRC 105207</strain>
    </source>
</reference>
<evidence type="ECO:0000313" key="3">
    <source>
        <dbReference type="Proteomes" id="UP000321746"/>
    </source>
</evidence>
<name>A0A511XGY4_9PROT</name>
<accession>A0A511XGY4</accession>
<organism evidence="2 3">
    <name type="scientific">Acetobacter oeni</name>
    <dbReference type="NCBI Taxonomy" id="304077"/>
    <lineage>
        <taxon>Bacteria</taxon>
        <taxon>Pseudomonadati</taxon>
        <taxon>Pseudomonadota</taxon>
        <taxon>Alphaproteobacteria</taxon>
        <taxon>Acetobacterales</taxon>
        <taxon>Acetobacteraceae</taxon>
        <taxon>Acetobacter</taxon>
    </lineage>
</organism>
<dbReference type="InterPro" id="IPR010281">
    <property type="entry name" value="DUF885"/>
</dbReference>